<gene>
    <name evidence="7" type="ORF">BV95_01529</name>
</gene>
<feature type="transmembrane region" description="Helical" evidence="5">
    <location>
        <begin position="236"/>
        <end position="254"/>
    </location>
</feature>
<dbReference type="PATRIC" id="fig|46429.4.peg.1493"/>
<dbReference type="GO" id="GO:0016020">
    <property type="term" value="C:membrane"/>
    <property type="evidence" value="ECO:0007669"/>
    <property type="project" value="UniProtKB-SubCell"/>
</dbReference>
<evidence type="ECO:0000259" key="6">
    <source>
        <dbReference type="Pfam" id="PF04932"/>
    </source>
</evidence>
<evidence type="ECO:0000256" key="2">
    <source>
        <dbReference type="ARBA" id="ARBA00022692"/>
    </source>
</evidence>
<protein>
    <submittedName>
        <fullName evidence="7">O-antigen polymerase</fullName>
    </submittedName>
</protein>
<dbReference type="AlphaFoldDB" id="A0A081RGB6"/>
<feature type="transmembrane region" description="Helical" evidence="5">
    <location>
        <begin position="163"/>
        <end position="181"/>
    </location>
</feature>
<feature type="transmembrane region" description="Helical" evidence="5">
    <location>
        <begin position="102"/>
        <end position="123"/>
    </location>
</feature>
<comment type="caution">
    <text evidence="7">The sequence shown here is derived from an EMBL/GenBank/DDBJ whole genome shotgun (WGS) entry which is preliminary data.</text>
</comment>
<comment type="subcellular location">
    <subcellularLocation>
        <location evidence="1">Membrane</location>
        <topology evidence="1">Multi-pass membrane protein</topology>
    </subcellularLocation>
</comment>
<evidence type="ECO:0000256" key="3">
    <source>
        <dbReference type="ARBA" id="ARBA00022989"/>
    </source>
</evidence>
<keyword evidence="3 5" id="KW-1133">Transmembrane helix</keyword>
<accession>A0A081RGB6</accession>
<evidence type="ECO:0000256" key="1">
    <source>
        <dbReference type="ARBA" id="ARBA00004141"/>
    </source>
</evidence>
<name>A0A081RGB6_SPHCR</name>
<evidence type="ECO:0000256" key="4">
    <source>
        <dbReference type="ARBA" id="ARBA00023136"/>
    </source>
</evidence>
<feature type="transmembrane region" description="Helical" evidence="5">
    <location>
        <begin position="370"/>
        <end position="390"/>
    </location>
</feature>
<dbReference type="Pfam" id="PF04932">
    <property type="entry name" value="Wzy_C"/>
    <property type="match status" value="1"/>
</dbReference>
<evidence type="ECO:0000313" key="7">
    <source>
        <dbReference type="EMBL" id="KEQ54239.1"/>
    </source>
</evidence>
<evidence type="ECO:0000256" key="5">
    <source>
        <dbReference type="SAM" id="Phobius"/>
    </source>
</evidence>
<sequence length="425" mass="46452">MAISASVKRTLPFGTVVIPLMIARPSLDNLFGMIRLPVGGASLSPGFLFNIFMVLVAAALAGHALLVDRTQQRSVLTMAVIWGPFLLASALAASYSPVPVEAVQMLFNFLTYSAVAFLGLIYGPALGRTGLTIVVALSGVVPIMFGLGQVALGMSEERLASTFAHPNILAFFCLLYISFLFHAQLSGYVKNRAAGVAIWGLIGAAVLALLFTGTRAAYITVFLFLLSYSALRKPLLLIPLLLLPPLAMLIPAVADRVTDALSGSSPVSYDYFISAMRGDVANSGILILDSGTWRRYLWQAAWPWIEQKPFFGYGLESFQTYSRSFFPLSAEEGNQAHNVYIQLLFDGGCMVLFPYIFMHAQIFKIITNIKFAKCDIIYCILVVMSFLIAAMFDNMIFYLSINVIFWFIVFALIGLGFPAKCRGQA</sequence>
<evidence type="ECO:0000313" key="8">
    <source>
        <dbReference type="Proteomes" id="UP000028411"/>
    </source>
</evidence>
<feature type="transmembrane region" description="Helical" evidence="5">
    <location>
        <begin position="396"/>
        <end position="417"/>
    </location>
</feature>
<keyword evidence="2 5" id="KW-0812">Transmembrane</keyword>
<feature type="transmembrane region" description="Helical" evidence="5">
    <location>
        <begin position="74"/>
        <end position="96"/>
    </location>
</feature>
<dbReference type="InterPro" id="IPR051533">
    <property type="entry name" value="WaaL-like"/>
</dbReference>
<feature type="transmembrane region" description="Helical" evidence="5">
    <location>
        <begin position="130"/>
        <end position="151"/>
    </location>
</feature>
<reference evidence="7 8" key="1">
    <citation type="submission" date="2014-02" db="EMBL/GenBank/DDBJ databases">
        <title>Whole genome sequence of Sphingobium chlorophenolicum NBRC 16172.</title>
        <authorList>
            <person name="Gan H.M."/>
            <person name="Gan H.Y."/>
            <person name="Chew T.H."/>
            <person name="Savka M.A."/>
        </authorList>
    </citation>
    <scope>NUCLEOTIDE SEQUENCE [LARGE SCALE GENOMIC DNA]</scope>
    <source>
        <strain evidence="7 8">NBRC 16172</strain>
    </source>
</reference>
<dbReference type="InterPro" id="IPR007016">
    <property type="entry name" value="O-antigen_ligase-rel_domated"/>
</dbReference>
<dbReference type="Proteomes" id="UP000028411">
    <property type="component" value="Unassembled WGS sequence"/>
</dbReference>
<feature type="domain" description="O-antigen ligase-related" evidence="6">
    <location>
        <begin position="204"/>
        <end position="355"/>
    </location>
</feature>
<dbReference type="PANTHER" id="PTHR37422:SF13">
    <property type="entry name" value="LIPOPOLYSACCHARIDE BIOSYNTHESIS PROTEIN PA4999-RELATED"/>
    <property type="match status" value="1"/>
</dbReference>
<proteinExistence type="predicted"/>
<feature type="transmembrane region" description="Helical" evidence="5">
    <location>
        <begin position="193"/>
        <end position="210"/>
    </location>
</feature>
<dbReference type="OrthoDB" id="5862403at2"/>
<dbReference type="eggNOG" id="COG3307">
    <property type="taxonomic scope" value="Bacteria"/>
</dbReference>
<dbReference type="PANTHER" id="PTHR37422">
    <property type="entry name" value="TEICHURONIC ACID BIOSYNTHESIS PROTEIN TUAE"/>
    <property type="match status" value="1"/>
</dbReference>
<dbReference type="EMBL" id="JFHR01000012">
    <property type="protein sequence ID" value="KEQ54239.1"/>
    <property type="molecule type" value="Genomic_DNA"/>
</dbReference>
<feature type="transmembrane region" description="Helical" evidence="5">
    <location>
        <begin position="47"/>
        <end position="67"/>
    </location>
</feature>
<keyword evidence="4 5" id="KW-0472">Membrane</keyword>
<organism evidence="7 8">
    <name type="scientific">Sphingobium chlorophenolicum</name>
    <dbReference type="NCBI Taxonomy" id="46429"/>
    <lineage>
        <taxon>Bacteria</taxon>
        <taxon>Pseudomonadati</taxon>
        <taxon>Pseudomonadota</taxon>
        <taxon>Alphaproteobacteria</taxon>
        <taxon>Sphingomonadales</taxon>
        <taxon>Sphingomonadaceae</taxon>
        <taxon>Sphingobium</taxon>
    </lineage>
</organism>